<sequence length="156" mass="16476">MEFSRGFLCTLYSICGEVNYPMCDNVTGRNRPGCEQAADRTGHVGDNAPWVPRQSTEGRGTRMASSAIILTPYPLQEGGQLPWGDGNIDGVPRASGQPGCSVPHVADTQHPLSVTLHQEGFAFAVSHLQSGLATAHRRRGSVQKGAGGEAGGTVYI</sequence>
<name>A0A319E3Y7_9EURO</name>
<proteinExistence type="predicted"/>
<organism evidence="2 3">
    <name type="scientific">Aspergillus ellipticus CBS 707.79</name>
    <dbReference type="NCBI Taxonomy" id="1448320"/>
    <lineage>
        <taxon>Eukaryota</taxon>
        <taxon>Fungi</taxon>
        <taxon>Dikarya</taxon>
        <taxon>Ascomycota</taxon>
        <taxon>Pezizomycotina</taxon>
        <taxon>Eurotiomycetes</taxon>
        <taxon>Eurotiomycetidae</taxon>
        <taxon>Eurotiales</taxon>
        <taxon>Aspergillaceae</taxon>
        <taxon>Aspergillus</taxon>
        <taxon>Aspergillus subgen. Circumdati</taxon>
    </lineage>
</organism>
<dbReference type="VEuPathDB" id="FungiDB:BO71DRAFT_480326"/>
<evidence type="ECO:0000256" key="1">
    <source>
        <dbReference type="SAM" id="MobiDB-lite"/>
    </source>
</evidence>
<dbReference type="Proteomes" id="UP000247810">
    <property type="component" value="Unassembled WGS sequence"/>
</dbReference>
<accession>A0A319E3Y7</accession>
<dbReference type="EMBL" id="KZ825811">
    <property type="protein sequence ID" value="PYH98433.1"/>
    <property type="molecule type" value="Genomic_DNA"/>
</dbReference>
<gene>
    <name evidence="2" type="ORF">BO71DRAFT_480326</name>
</gene>
<reference evidence="2 3" key="1">
    <citation type="submission" date="2018-02" db="EMBL/GenBank/DDBJ databases">
        <title>The genomes of Aspergillus section Nigri reveals drivers in fungal speciation.</title>
        <authorList>
            <consortium name="DOE Joint Genome Institute"/>
            <person name="Vesth T.C."/>
            <person name="Nybo J."/>
            <person name="Theobald S."/>
            <person name="Brandl J."/>
            <person name="Frisvad J.C."/>
            <person name="Nielsen K.F."/>
            <person name="Lyhne E.K."/>
            <person name="Kogle M.E."/>
            <person name="Kuo A."/>
            <person name="Riley R."/>
            <person name="Clum A."/>
            <person name="Nolan M."/>
            <person name="Lipzen A."/>
            <person name="Salamov A."/>
            <person name="Henrissat B."/>
            <person name="Wiebenga A."/>
            <person name="De vries R.P."/>
            <person name="Grigoriev I.V."/>
            <person name="Mortensen U.H."/>
            <person name="Andersen M.R."/>
            <person name="Baker S.E."/>
        </authorList>
    </citation>
    <scope>NUCLEOTIDE SEQUENCE [LARGE SCALE GENOMIC DNA]</scope>
    <source>
        <strain evidence="2 3">CBS 707.79</strain>
    </source>
</reference>
<evidence type="ECO:0000313" key="3">
    <source>
        <dbReference type="Proteomes" id="UP000247810"/>
    </source>
</evidence>
<evidence type="ECO:0000313" key="2">
    <source>
        <dbReference type="EMBL" id="PYH98433.1"/>
    </source>
</evidence>
<feature type="region of interest" description="Disordered" evidence="1">
    <location>
        <begin position="39"/>
        <end position="59"/>
    </location>
</feature>
<dbReference type="AlphaFoldDB" id="A0A319E3Y7"/>
<keyword evidence="3" id="KW-1185">Reference proteome</keyword>
<protein>
    <submittedName>
        <fullName evidence="2">Uncharacterized protein</fullName>
    </submittedName>
</protein>